<dbReference type="Proteomes" id="UP000320333">
    <property type="component" value="Unassembled WGS sequence"/>
</dbReference>
<proteinExistence type="predicted"/>
<reference evidence="2 3" key="1">
    <citation type="journal article" date="2019" name="Sci. Rep.">
        <title>Comparative genomics of chytrid fungi reveal insights into the obligate biotrophic and pathogenic lifestyle of Synchytrium endobioticum.</title>
        <authorList>
            <person name="van de Vossenberg B.T.L.H."/>
            <person name="Warris S."/>
            <person name="Nguyen H.D.T."/>
            <person name="van Gent-Pelzer M.P.E."/>
            <person name="Joly D.L."/>
            <person name="van de Geest H.C."/>
            <person name="Bonants P.J.M."/>
            <person name="Smith D.S."/>
            <person name="Levesque C.A."/>
            <person name="van der Lee T.A.J."/>
        </authorList>
    </citation>
    <scope>NUCLEOTIDE SEQUENCE [LARGE SCALE GENOMIC DNA]</scope>
    <source>
        <strain evidence="2 3">CBS 675.73</strain>
    </source>
</reference>
<evidence type="ECO:0000313" key="3">
    <source>
        <dbReference type="Proteomes" id="UP000320333"/>
    </source>
</evidence>
<name>A0A507E962_9FUNG</name>
<dbReference type="AlphaFoldDB" id="A0A507E962"/>
<gene>
    <name evidence="2" type="ORF">CcCBS67573_g09057</name>
</gene>
<feature type="region of interest" description="Disordered" evidence="1">
    <location>
        <begin position="1"/>
        <end position="20"/>
    </location>
</feature>
<comment type="caution">
    <text evidence="2">The sequence shown here is derived from an EMBL/GenBank/DDBJ whole genome shotgun (WGS) entry which is preliminary data.</text>
</comment>
<dbReference type="EMBL" id="QEAP01000706">
    <property type="protein sequence ID" value="TPX59845.1"/>
    <property type="molecule type" value="Genomic_DNA"/>
</dbReference>
<evidence type="ECO:0000313" key="2">
    <source>
        <dbReference type="EMBL" id="TPX59845.1"/>
    </source>
</evidence>
<sequence>MPIVSTDDLRGPVAPRRASVSAERVRRRQLKTTAEILANATRNALRGAVLGYSIRSGLVFLLRLMRVVKGKLPISKALLESLFGKESFRMAGFFGVFAFVWKATNNAIIRHRDGKDDHVNGFISGALAGALASLVETKQWRTDMSQQFLARGLQALFNSLSLNGHFHFRHGNSLIFALATAQVMYAYTMRPETIPPSYNKFIVTTGPIPLDVLLIVRQQLTGKIPLDPAAVIKAVVNNKGSQHCIDVASAISPMAECIPCEVLHPAIEGCNRQSFFTLMKVLKAILPVYFTLNFVPMVVLKTRELFRRPQSLLWRGVKNSMRSSLFLAAYVASFMRIACFTRDIILKHKILPRDSRYFYWLNGFLSSWAIFLEDEKRRSELAMYVLPRGVDALYKTLYSKSLIFQIPHFEVAMFSAGLGLIICYFQTEPEALGGIISRLLRRVDLTIEDADMILKPEHGYDSKVGKDVDGGRESGGFREIEGKTGKLE</sequence>
<protein>
    <recommendedName>
        <fullName evidence="4">Transmembrane protein 135 N-terminal domain-containing protein</fullName>
    </recommendedName>
</protein>
<dbReference type="InterPro" id="IPR026749">
    <property type="entry name" value="Tmem135"/>
</dbReference>
<evidence type="ECO:0008006" key="4">
    <source>
        <dbReference type="Google" id="ProtNLM"/>
    </source>
</evidence>
<dbReference type="Pfam" id="PF02466">
    <property type="entry name" value="Tim17"/>
    <property type="match status" value="1"/>
</dbReference>
<dbReference type="PANTHER" id="PTHR12459">
    <property type="entry name" value="TRANSMEMBRANE PROTEIN 135-RELATED"/>
    <property type="match status" value="1"/>
</dbReference>
<keyword evidence="3" id="KW-1185">Reference proteome</keyword>
<organism evidence="2 3">
    <name type="scientific">Chytriomyces confervae</name>
    <dbReference type="NCBI Taxonomy" id="246404"/>
    <lineage>
        <taxon>Eukaryota</taxon>
        <taxon>Fungi</taxon>
        <taxon>Fungi incertae sedis</taxon>
        <taxon>Chytridiomycota</taxon>
        <taxon>Chytridiomycota incertae sedis</taxon>
        <taxon>Chytridiomycetes</taxon>
        <taxon>Chytridiales</taxon>
        <taxon>Chytriomycetaceae</taxon>
        <taxon>Chytriomyces</taxon>
    </lineage>
</organism>
<dbReference type="OrthoDB" id="291792at2759"/>
<feature type="region of interest" description="Disordered" evidence="1">
    <location>
        <begin position="463"/>
        <end position="488"/>
    </location>
</feature>
<evidence type="ECO:0000256" key="1">
    <source>
        <dbReference type="SAM" id="MobiDB-lite"/>
    </source>
</evidence>
<accession>A0A507E962</accession>